<protein>
    <recommendedName>
        <fullName evidence="4">Anti-sigma-D factor RsdA sigma factor binding region domain-containing protein</fullName>
    </recommendedName>
</protein>
<organism evidence="2 3">
    <name type="scientific">Actinokineospora xionganensis</name>
    <dbReference type="NCBI Taxonomy" id="2684470"/>
    <lineage>
        <taxon>Bacteria</taxon>
        <taxon>Bacillati</taxon>
        <taxon>Actinomycetota</taxon>
        <taxon>Actinomycetes</taxon>
        <taxon>Pseudonocardiales</taxon>
        <taxon>Pseudonocardiaceae</taxon>
        <taxon>Actinokineospora</taxon>
    </lineage>
</organism>
<evidence type="ECO:0000313" key="3">
    <source>
        <dbReference type="Proteomes" id="UP000734823"/>
    </source>
</evidence>
<feature type="compositionally biased region" description="Low complexity" evidence="1">
    <location>
        <begin position="257"/>
        <end position="280"/>
    </location>
</feature>
<evidence type="ECO:0000313" key="2">
    <source>
        <dbReference type="EMBL" id="MBC6448843.1"/>
    </source>
</evidence>
<dbReference type="Proteomes" id="UP000734823">
    <property type="component" value="Unassembled WGS sequence"/>
</dbReference>
<name>A0ABR7L823_9PSEU</name>
<reference evidence="2 3" key="1">
    <citation type="submission" date="2020-06" db="EMBL/GenBank/DDBJ databases">
        <title>Actinokineospora xiongansis sp. nov., isolated from soil of Baiyangdian.</title>
        <authorList>
            <person name="Zhang X."/>
        </authorList>
    </citation>
    <scope>NUCLEOTIDE SEQUENCE [LARGE SCALE GENOMIC DNA]</scope>
    <source>
        <strain evidence="2 3">HBU206404</strain>
    </source>
</reference>
<gene>
    <name evidence="2" type="ORF">GPZ80_16860</name>
</gene>
<sequence length="294" mass="30457">MTDDQSAVDLARLAVDDDLLDRIGRGDAIEDAAGPIALLAEWRAALPERPGSPAVVATVDSAPPATEVPDVSYQPHVGTLDPLPSGEPATSGETTAFLAPPVVHEITRAARPRNAQRRTSAPAKPRAAGRAVRWVAAAAAVIAAGVGVVSLTGNQPDGPSSPAVPAGTDRVAIAAAEQVLGEVRGSIERRDVQSARTLLDRAAVLIGEVRDPVEERRLRAELERLRALTVEPSPTSTTSAAATTRPARILPTTTVVPVTAGGPTKPPQVTTTTPSVRTRPGLPTLLPSVIPRFP</sequence>
<evidence type="ECO:0008006" key="4">
    <source>
        <dbReference type="Google" id="ProtNLM"/>
    </source>
</evidence>
<dbReference type="EMBL" id="JABVED010000009">
    <property type="protein sequence ID" value="MBC6448843.1"/>
    <property type="molecule type" value="Genomic_DNA"/>
</dbReference>
<feature type="region of interest" description="Disordered" evidence="1">
    <location>
        <begin position="257"/>
        <end position="283"/>
    </location>
</feature>
<dbReference type="RefSeq" id="WP_187221331.1">
    <property type="nucleotide sequence ID" value="NZ_JABVED010000009.1"/>
</dbReference>
<comment type="caution">
    <text evidence="2">The sequence shown here is derived from an EMBL/GenBank/DDBJ whole genome shotgun (WGS) entry which is preliminary data.</text>
</comment>
<proteinExistence type="predicted"/>
<accession>A0ABR7L823</accession>
<evidence type="ECO:0000256" key="1">
    <source>
        <dbReference type="SAM" id="MobiDB-lite"/>
    </source>
</evidence>
<keyword evidence="3" id="KW-1185">Reference proteome</keyword>